<dbReference type="RefSeq" id="WP_003613634.1">
    <property type="nucleotide sequence ID" value="NZ_ADVE02000001.1"/>
</dbReference>
<evidence type="ECO:0000256" key="2">
    <source>
        <dbReference type="SAM" id="Phobius"/>
    </source>
</evidence>
<keyword evidence="2" id="KW-1133">Transmembrane helix</keyword>
<dbReference type="Proteomes" id="UP000230709">
    <property type="component" value="Chromosome"/>
</dbReference>
<feature type="transmembrane region" description="Helical" evidence="2">
    <location>
        <begin position="76"/>
        <end position="95"/>
    </location>
</feature>
<evidence type="ECO:0000313" key="4">
    <source>
        <dbReference type="Proteomes" id="UP000230709"/>
    </source>
</evidence>
<evidence type="ECO:0000256" key="1">
    <source>
        <dbReference type="SAM" id="MobiDB-lite"/>
    </source>
</evidence>
<name>A0A2D2D1X1_METT3</name>
<keyword evidence="4" id="KW-1185">Reference proteome</keyword>
<proteinExistence type="predicted"/>
<sequence>MSDVVNDRPTVEKATVSAPPDYSKIYEAVWRNMERENTLMNYRNQWSIVLSGGILATQGVLLTALKDFERDKVDHLFSGSVLALMFFLSCLAVFFCLKTNEGVQAAQNQLEYLKGHYEQFRAGECSGNLFEATLRYPRPFGDPHDHNKGNAAALVFPKVMLTIWAVFALIEGASASIMIADGLRRDLHETKLPAQPPSPADSSSTLRNPSGAMTPHSNK</sequence>
<dbReference type="EMBL" id="CP023737">
    <property type="protein sequence ID" value="ATQ69005.1"/>
    <property type="molecule type" value="Genomic_DNA"/>
</dbReference>
<gene>
    <name evidence="3" type="ORF">CQW49_14810</name>
</gene>
<protein>
    <submittedName>
        <fullName evidence="3">Uncharacterized protein</fullName>
    </submittedName>
</protein>
<dbReference type="KEGG" id="mtw:CQW49_14810"/>
<feature type="transmembrane region" description="Helical" evidence="2">
    <location>
        <begin position="46"/>
        <end position="64"/>
    </location>
</feature>
<organism evidence="3 4">
    <name type="scientific">Methylosinus trichosporium (strain ATCC 35070 / NCIMB 11131 / UNIQEM 75 / OB3b)</name>
    <dbReference type="NCBI Taxonomy" id="595536"/>
    <lineage>
        <taxon>Bacteria</taxon>
        <taxon>Pseudomonadati</taxon>
        <taxon>Pseudomonadota</taxon>
        <taxon>Alphaproteobacteria</taxon>
        <taxon>Hyphomicrobiales</taxon>
        <taxon>Methylocystaceae</taxon>
        <taxon>Methylosinus</taxon>
    </lineage>
</organism>
<dbReference type="AlphaFoldDB" id="A0A2D2D1X1"/>
<keyword evidence="2" id="KW-0812">Transmembrane</keyword>
<evidence type="ECO:0000313" key="3">
    <source>
        <dbReference type="EMBL" id="ATQ69005.1"/>
    </source>
</evidence>
<keyword evidence="2" id="KW-0472">Membrane</keyword>
<feature type="region of interest" description="Disordered" evidence="1">
    <location>
        <begin position="190"/>
        <end position="219"/>
    </location>
</feature>
<accession>A0A2D2D1X1</accession>
<reference evidence="4" key="1">
    <citation type="submission" date="2017-10" db="EMBL/GenBank/DDBJ databases">
        <title>Completed PacBio SMRT sequence of Methylosinus trichosporium OB3b reveals presence of a third large plasmid.</title>
        <authorList>
            <person name="Charles T.C."/>
            <person name="Lynch M.D.J."/>
            <person name="Heil J.R."/>
            <person name="Cheng J."/>
        </authorList>
    </citation>
    <scope>NUCLEOTIDE SEQUENCE [LARGE SCALE GENOMIC DNA]</scope>
    <source>
        <strain evidence="4">OB3b</strain>
    </source>
</reference>